<dbReference type="PANTHER" id="PTHR34386:SF1">
    <property type="entry name" value="GLUTAREDOXIN-LIKE PROTEIN NRDH"/>
    <property type="match status" value="1"/>
</dbReference>
<dbReference type="InterPro" id="IPR004045">
    <property type="entry name" value="Glutathione_S-Trfase_N"/>
</dbReference>
<protein>
    <recommendedName>
        <fullName evidence="1">GST N-terminal domain-containing protein</fullName>
    </recommendedName>
</protein>
<organism evidence="2 3">
    <name type="scientific">Pseudobacillus wudalianchiensis</name>
    <dbReference type="NCBI Taxonomy" id="1743143"/>
    <lineage>
        <taxon>Bacteria</taxon>
        <taxon>Bacillati</taxon>
        <taxon>Bacillota</taxon>
        <taxon>Bacilli</taxon>
        <taxon>Bacillales</taxon>
        <taxon>Bacillaceae</taxon>
        <taxon>Pseudobacillus</taxon>
    </lineage>
</organism>
<accession>A0A1B9AT70</accession>
<dbReference type="PANTHER" id="PTHR34386">
    <property type="entry name" value="GLUTAREDOXIN"/>
    <property type="match status" value="1"/>
</dbReference>
<evidence type="ECO:0000313" key="3">
    <source>
        <dbReference type="Proteomes" id="UP000092578"/>
    </source>
</evidence>
<dbReference type="InterPro" id="IPR036249">
    <property type="entry name" value="Thioredoxin-like_sf"/>
</dbReference>
<dbReference type="Pfam" id="PF00462">
    <property type="entry name" value="Glutaredoxin"/>
    <property type="match status" value="1"/>
</dbReference>
<dbReference type="PROSITE" id="PS50404">
    <property type="entry name" value="GST_NTER"/>
    <property type="match status" value="1"/>
</dbReference>
<dbReference type="SUPFAM" id="SSF52833">
    <property type="entry name" value="Thioredoxin-like"/>
    <property type="match status" value="1"/>
</dbReference>
<proteinExistence type="predicted"/>
<dbReference type="InterPro" id="IPR002109">
    <property type="entry name" value="Glutaredoxin"/>
</dbReference>
<name>A0A1B9AT70_9BACI</name>
<reference evidence="3" key="1">
    <citation type="submission" date="2016-05" db="EMBL/GenBank/DDBJ databases">
        <authorList>
            <person name="Liu B."/>
            <person name="Wang J."/>
            <person name="Zhu Y."/>
            <person name="Liu G."/>
            <person name="Chen Q."/>
            <person name="Chen Z."/>
            <person name="Lan J."/>
            <person name="Che J."/>
            <person name="Ge C."/>
            <person name="Shi H."/>
            <person name="Pan Z."/>
            <person name="Liu X."/>
        </authorList>
    </citation>
    <scope>NUCLEOTIDE SEQUENCE [LARGE SCALE GENOMIC DNA]</scope>
    <source>
        <strain evidence="3">FJAT-27215</strain>
    </source>
</reference>
<dbReference type="PROSITE" id="PS51354">
    <property type="entry name" value="GLUTAREDOXIN_2"/>
    <property type="match status" value="1"/>
</dbReference>
<feature type="domain" description="GST N-terminal" evidence="1">
    <location>
        <begin position="2"/>
        <end position="105"/>
    </location>
</feature>
<dbReference type="AlphaFoldDB" id="A0A1B9AT70"/>
<evidence type="ECO:0000313" key="2">
    <source>
        <dbReference type="EMBL" id="OCA87053.1"/>
    </source>
</evidence>
<sequence>MMPVILYTQPECPPCQIVKLFLNDRGVRYEEKNIAEDESAKQEWRNKWNASSTPTVVVQDEAVRGFDLEALMNYYKKMECRTERMGHKIFLFHPFFLPLHSWQIR</sequence>
<dbReference type="CDD" id="cd02976">
    <property type="entry name" value="NrdH"/>
    <property type="match status" value="1"/>
</dbReference>
<dbReference type="GO" id="GO:0009055">
    <property type="term" value="F:electron transfer activity"/>
    <property type="evidence" value="ECO:0007669"/>
    <property type="project" value="TreeGrafter"/>
</dbReference>
<evidence type="ECO:0000259" key="1">
    <source>
        <dbReference type="PROSITE" id="PS50404"/>
    </source>
</evidence>
<gene>
    <name evidence="2" type="ORF">A8F95_07190</name>
</gene>
<comment type="caution">
    <text evidence="2">The sequence shown here is derived from an EMBL/GenBank/DDBJ whole genome shotgun (WGS) entry which is preliminary data.</text>
</comment>
<dbReference type="Proteomes" id="UP000092578">
    <property type="component" value="Unassembled WGS sequence"/>
</dbReference>
<dbReference type="RefSeq" id="WP_065410511.1">
    <property type="nucleotide sequence ID" value="NZ_MAYT01000023.1"/>
</dbReference>
<keyword evidence="3" id="KW-1185">Reference proteome</keyword>
<dbReference type="EMBL" id="MAYT01000023">
    <property type="protein sequence ID" value="OCA87053.1"/>
    <property type="molecule type" value="Genomic_DNA"/>
</dbReference>
<dbReference type="Gene3D" id="3.40.30.10">
    <property type="entry name" value="Glutaredoxin"/>
    <property type="match status" value="1"/>
</dbReference>
<dbReference type="InterPro" id="IPR051548">
    <property type="entry name" value="Grx-like_ET"/>
</dbReference>
<dbReference type="GO" id="GO:0045454">
    <property type="term" value="P:cell redox homeostasis"/>
    <property type="evidence" value="ECO:0007669"/>
    <property type="project" value="TreeGrafter"/>
</dbReference>